<dbReference type="EMBL" id="LDZF01000026">
    <property type="protein sequence ID" value="KMK11643.1"/>
    <property type="molecule type" value="Genomic_DNA"/>
</dbReference>
<gene>
    <name evidence="1" type="ORF">ABW06_20160</name>
</gene>
<comment type="caution">
    <text evidence="1">The sequence shown here is derived from an EMBL/GenBank/DDBJ whole genome shotgun (WGS) entry which is preliminary data.</text>
</comment>
<keyword evidence="2" id="KW-1185">Reference proteome</keyword>
<dbReference type="RefSeq" id="WP_048280326.1">
    <property type="nucleotide sequence ID" value="NZ_LDZF01000026.1"/>
</dbReference>
<accession>A0A0J5M1X2</accession>
<proteinExistence type="predicted"/>
<dbReference type="Proteomes" id="UP000036196">
    <property type="component" value="Unassembled WGS sequence"/>
</dbReference>
<organism evidence="1 2">
    <name type="scientific">Pluralibacter gergoviae</name>
    <name type="common">Enterobacter gergoviae</name>
    <dbReference type="NCBI Taxonomy" id="61647"/>
    <lineage>
        <taxon>Bacteria</taxon>
        <taxon>Pseudomonadati</taxon>
        <taxon>Pseudomonadota</taxon>
        <taxon>Gammaproteobacteria</taxon>
        <taxon>Enterobacterales</taxon>
        <taxon>Enterobacteriaceae</taxon>
        <taxon>Pluralibacter</taxon>
    </lineage>
</organism>
<evidence type="ECO:0000313" key="2">
    <source>
        <dbReference type="Proteomes" id="UP000036196"/>
    </source>
</evidence>
<name>A0A0J5M1X2_PLUGE</name>
<dbReference type="PATRIC" id="fig|61647.15.peg.2590"/>
<protein>
    <submittedName>
        <fullName evidence="1">Uncharacterized protein</fullName>
    </submittedName>
</protein>
<evidence type="ECO:0000313" key="1">
    <source>
        <dbReference type="EMBL" id="KMK11643.1"/>
    </source>
</evidence>
<dbReference type="AlphaFoldDB" id="A0A0J5M1X2"/>
<reference evidence="1 2" key="1">
    <citation type="submission" date="2015-05" db="EMBL/GenBank/DDBJ databases">
        <title>Genome sequences of Pluralibacter gergoviae.</title>
        <authorList>
            <person name="Greninger A.L."/>
            <person name="Miller S."/>
        </authorList>
    </citation>
    <scope>NUCLEOTIDE SEQUENCE [LARGE SCALE GENOMIC DNA]</scope>
    <source>
        <strain evidence="1 2">JS81F13</strain>
    </source>
</reference>
<sequence>MITSERAIQIAKEYAEKHQRGWDHDHHEATKVNLQGEPIWMISTSDIKYNEDLPWLMEHFPNPVYYYISMVSGLCIATGSRRNEILPVKRKGG</sequence>